<organism evidence="1 2">
    <name type="scientific">Parvicella tangerina</name>
    <dbReference type="NCBI Taxonomy" id="2829795"/>
    <lineage>
        <taxon>Bacteria</taxon>
        <taxon>Pseudomonadati</taxon>
        <taxon>Bacteroidota</taxon>
        <taxon>Flavobacteriia</taxon>
        <taxon>Flavobacteriales</taxon>
        <taxon>Parvicellaceae</taxon>
        <taxon>Parvicella</taxon>
    </lineage>
</organism>
<dbReference type="EMBL" id="OU015584">
    <property type="protein sequence ID" value="CAG5079107.1"/>
    <property type="molecule type" value="Genomic_DNA"/>
</dbReference>
<proteinExistence type="predicted"/>
<dbReference type="AlphaFoldDB" id="A0A916JKL4"/>
<keyword evidence="2" id="KW-1185">Reference proteome</keyword>
<dbReference type="KEGG" id="ptan:CRYO30217_00858"/>
<protein>
    <submittedName>
        <fullName evidence="1">Uncharacterized protein</fullName>
    </submittedName>
</protein>
<gene>
    <name evidence="1" type="ORF">CRYO30217_00858</name>
</gene>
<evidence type="ECO:0000313" key="1">
    <source>
        <dbReference type="EMBL" id="CAG5079107.1"/>
    </source>
</evidence>
<dbReference type="PROSITE" id="PS51257">
    <property type="entry name" value="PROKAR_LIPOPROTEIN"/>
    <property type="match status" value="1"/>
</dbReference>
<reference evidence="1" key="1">
    <citation type="submission" date="2021-04" db="EMBL/GenBank/DDBJ databases">
        <authorList>
            <person name="Rodrigo-Torres L."/>
            <person name="Arahal R. D."/>
            <person name="Lucena T."/>
        </authorList>
    </citation>
    <scope>NUCLEOTIDE SEQUENCE</scope>
    <source>
        <strain evidence="1">AS29M-1</strain>
    </source>
</reference>
<evidence type="ECO:0000313" key="2">
    <source>
        <dbReference type="Proteomes" id="UP000683507"/>
    </source>
</evidence>
<dbReference type="Proteomes" id="UP000683507">
    <property type="component" value="Chromosome"/>
</dbReference>
<name>A0A916JKL4_9FLAO</name>
<sequence>MLFEYPKYLLLFISLQLFASCNKKKDPIRFEFEIITEDYYTGDPLSDVEVSCFTKGVNGGTYNNTFQLEASEFTNHSGIALFNVEYGGLEVIKLTFDKASYFQQTSEYNPDTFSTNEVNTIRIPLKKKGHISIRIMNAFPISEFDEITFNSLNADCNECVKFNSLNLQGTAIDTTLSGGIVANRYFKYQYIVTKSGSSTNFLDSTYCDADTTFIDINY</sequence>
<accession>A0A916JKL4</accession>
<dbReference type="RefSeq" id="WP_258541080.1">
    <property type="nucleotide sequence ID" value="NZ_OU015584.1"/>
</dbReference>